<comment type="caution">
    <text evidence="1">The sequence shown here is derived from an EMBL/GenBank/DDBJ whole genome shotgun (WGS) entry which is preliminary data.</text>
</comment>
<dbReference type="AlphaFoldDB" id="A0A4Y4E705"/>
<gene>
    <name evidence="1" type="ORF">CCE02nite_33290</name>
</gene>
<dbReference type="EMBL" id="BJNZ01000027">
    <property type="protein sequence ID" value="GED11330.1"/>
    <property type="molecule type" value="Genomic_DNA"/>
</dbReference>
<sequence length="343" mass="35872">MAQQITLRARSVVDVLAYIPYRIGYAPTESLVIVARRSNTGTVGLVARVDLSDVKPETADMLAVHIANDRAASAVVALYTEDREEADRALASMTEALHGQAVDVHDAVHVSTAGYVDMHAALAVVRPLSDVTTSVLAAEMVALGVAPASDRAGLLPGEASPEAQATARRAAEKHAAKNVDEQTTHALATWRLALTGLVDGPGIYGELAQMLTHTKVRDAALLSMVPGIDPDTVTQTAAGNAPDDATGRAVAAIADQKVGVQPGDAADAARDLLAQIVAHVPTSAPAWTLWGLVAWWHGNGVAAADALARALEADETYRLALLLNSAVQFGMAPGWVVRERDTK</sequence>
<dbReference type="Proteomes" id="UP000316659">
    <property type="component" value="Unassembled WGS sequence"/>
</dbReference>
<dbReference type="RefSeq" id="WP_141390753.1">
    <property type="nucleotide sequence ID" value="NZ_BJNZ01000027.1"/>
</dbReference>
<evidence type="ECO:0000313" key="2">
    <source>
        <dbReference type="Proteomes" id="UP000316659"/>
    </source>
</evidence>
<dbReference type="InterPro" id="IPR025447">
    <property type="entry name" value="DUF4192"/>
</dbReference>
<proteinExistence type="predicted"/>
<dbReference type="SUPFAM" id="SSF48452">
    <property type="entry name" value="TPR-like"/>
    <property type="match status" value="1"/>
</dbReference>
<evidence type="ECO:0000313" key="1">
    <source>
        <dbReference type="EMBL" id="GED11330.1"/>
    </source>
</evidence>
<name>A0A4Y4E705_CELCE</name>
<evidence type="ECO:0008006" key="3">
    <source>
        <dbReference type="Google" id="ProtNLM"/>
    </source>
</evidence>
<dbReference type="Pfam" id="PF13830">
    <property type="entry name" value="DUF4192"/>
    <property type="match status" value="1"/>
</dbReference>
<protein>
    <recommendedName>
        <fullName evidence="3">DUF4192 domain-containing protein</fullName>
    </recommendedName>
</protein>
<reference evidence="1 2" key="1">
    <citation type="submission" date="2019-06" db="EMBL/GenBank/DDBJ databases">
        <title>Whole genome shotgun sequence of Cellulosimicrobium cellulans NBRC 15516.</title>
        <authorList>
            <person name="Hosoyama A."/>
            <person name="Uohara A."/>
            <person name="Ohji S."/>
            <person name="Ichikawa N."/>
        </authorList>
    </citation>
    <scope>NUCLEOTIDE SEQUENCE [LARGE SCALE GENOMIC DNA]</scope>
    <source>
        <strain evidence="1 2">NBRC 15516</strain>
    </source>
</reference>
<organism evidence="1 2">
    <name type="scientific">Cellulosimicrobium cellulans</name>
    <name type="common">Arthrobacter luteus</name>
    <dbReference type="NCBI Taxonomy" id="1710"/>
    <lineage>
        <taxon>Bacteria</taxon>
        <taxon>Bacillati</taxon>
        <taxon>Actinomycetota</taxon>
        <taxon>Actinomycetes</taxon>
        <taxon>Micrococcales</taxon>
        <taxon>Promicromonosporaceae</taxon>
        <taxon>Cellulosimicrobium</taxon>
    </lineage>
</organism>
<accession>A0A4Y4E705</accession>
<dbReference type="InterPro" id="IPR011990">
    <property type="entry name" value="TPR-like_helical_dom_sf"/>
</dbReference>